<dbReference type="GO" id="GO:0005886">
    <property type="term" value="C:plasma membrane"/>
    <property type="evidence" value="ECO:0007669"/>
    <property type="project" value="UniProtKB-SubCell"/>
</dbReference>
<dbReference type="PANTHER" id="PTHR33545">
    <property type="entry name" value="UPF0750 MEMBRANE PROTEIN YITT-RELATED"/>
    <property type="match status" value="1"/>
</dbReference>
<evidence type="ECO:0000313" key="6">
    <source>
        <dbReference type="EMBL" id="RDL11794.1"/>
    </source>
</evidence>
<keyword evidence="7" id="KW-1185">Reference proteome</keyword>
<evidence type="ECO:0000256" key="1">
    <source>
        <dbReference type="ARBA" id="ARBA00004651"/>
    </source>
</evidence>
<dbReference type="Proteomes" id="UP000254912">
    <property type="component" value="Unassembled WGS sequence"/>
</dbReference>
<keyword evidence="5" id="KW-0472">Membrane</keyword>
<comment type="subcellular location">
    <subcellularLocation>
        <location evidence="1">Cell membrane</location>
        <topology evidence="1">Multi-pass membrane protein</topology>
    </subcellularLocation>
</comment>
<dbReference type="InterPro" id="IPR015867">
    <property type="entry name" value="N-reg_PII/ATP_PRibTrfase_C"/>
</dbReference>
<dbReference type="GeneID" id="94545789"/>
<proteinExistence type="predicted"/>
<keyword evidence="3" id="KW-0812">Transmembrane</keyword>
<name>A0A288Q8S5_9LACO</name>
<dbReference type="KEGG" id="wso:WSWS_00583"/>
<keyword evidence="2" id="KW-1003">Cell membrane</keyword>
<dbReference type="Pfam" id="PF02588">
    <property type="entry name" value="YitT_membrane"/>
    <property type="match status" value="1"/>
</dbReference>
<dbReference type="RefSeq" id="WP_070229865.1">
    <property type="nucleotide sequence ID" value="NZ_BJYO01000002.1"/>
</dbReference>
<dbReference type="EMBL" id="QRAS01000001">
    <property type="protein sequence ID" value="RDL11794.1"/>
    <property type="molecule type" value="Genomic_DNA"/>
</dbReference>
<evidence type="ECO:0000256" key="4">
    <source>
        <dbReference type="ARBA" id="ARBA00022989"/>
    </source>
</evidence>
<protein>
    <submittedName>
        <fullName evidence="6">Uncharacterized membrane-anchored protein YitT (DUF2179 family)</fullName>
    </submittedName>
</protein>
<accession>A0A288Q8S5</accession>
<dbReference type="Gene3D" id="3.30.70.120">
    <property type="match status" value="1"/>
</dbReference>
<dbReference type="AlphaFoldDB" id="A0A288Q8S5"/>
<keyword evidence="4" id="KW-1133">Transmembrane helix</keyword>
<dbReference type="PANTHER" id="PTHR33545:SF5">
    <property type="entry name" value="UPF0750 MEMBRANE PROTEIN YITT"/>
    <property type="match status" value="1"/>
</dbReference>
<evidence type="ECO:0000256" key="2">
    <source>
        <dbReference type="ARBA" id="ARBA00022475"/>
    </source>
</evidence>
<evidence type="ECO:0000256" key="3">
    <source>
        <dbReference type="ARBA" id="ARBA00022692"/>
    </source>
</evidence>
<comment type="caution">
    <text evidence="6">The sequence shown here is derived from an EMBL/GenBank/DDBJ whole genome shotgun (WGS) entry which is preliminary data.</text>
</comment>
<gene>
    <name evidence="6" type="ORF">DFP99_0213</name>
</gene>
<dbReference type="PIRSF" id="PIRSF006483">
    <property type="entry name" value="Membrane_protein_YitT"/>
    <property type="match status" value="1"/>
</dbReference>
<dbReference type="CDD" id="cd16380">
    <property type="entry name" value="YitT_C"/>
    <property type="match status" value="1"/>
</dbReference>
<reference evidence="6 7" key="1">
    <citation type="submission" date="2018-07" db="EMBL/GenBank/DDBJ databases">
        <title>Genomic Encyclopedia of Type Strains, Phase III (KMG-III): the genomes of soil and plant-associated and newly described type strains.</title>
        <authorList>
            <person name="Whitman W."/>
        </authorList>
    </citation>
    <scope>NUCLEOTIDE SEQUENCE [LARGE SCALE GENOMIC DNA]</scope>
    <source>
        <strain evidence="6 7">CECT 7031</strain>
    </source>
</reference>
<evidence type="ECO:0000313" key="7">
    <source>
        <dbReference type="Proteomes" id="UP000254912"/>
    </source>
</evidence>
<dbReference type="InterPro" id="IPR003740">
    <property type="entry name" value="YitT"/>
</dbReference>
<organism evidence="6 7">
    <name type="scientific">Weissella soli</name>
    <dbReference type="NCBI Taxonomy" id="155866"/>
    <lineage>
        <taxon>Bacteria</taxon>
        <taxon>Bacillati</taxon>
        <taxon>Bacillota</taxon>
        <taxon>Bacilli</taxon>
        <taxon>Lactobacillales</taxon>
        <taxon>Lactobacillaceae</taxon>
        <taxon>Weissella</taxon>
    </lineage>
</organism>
<dbReference type="Pfam" id="PF10035">
    <property type="entry name" value="DUF2179"/>
    <property type="match status" value="1"/>
</dbReference>
<dbReference type="InterPro" id="IPR051461">
    <property type="entry name" value="UPF0750_membrane"/>
</dbReference>
<sequence length="293" mass="32632">MGRIEDYFRQHEYTGRLSAAMFYALASAIALNFFWTPGHIYSSGFTGLSQLVSTIFERTLGITVPVYILLLVLNAPLLWLAYRKIGARFTLFTAISLVFASIAMRLIAGPATPWVADPLMDAIFGGAINGFGTGFALRNGISTGGLDIIGIVLRRTTGIKMGAANLTFNFFILISSGVMFGPEYALYTAIGVVVNARIIDLVYTRQQKMQLMIITEKPQEVVHSIQQQLRRGITIIHHAEGAYNHHPKEILFTVISLYEEGDVYNAIHQADPGAWASMWKIERTFGRFYEPRL</sequence>
<evidence type="ECO:0000256" key="5">
    <source>
        <dbReference type="ARBA" id="ARBA00023136"/>
    </source>
</evidence>
<dbReference type="InterPro" id="IPR019264">
    <property type="entry name" value="DUF2179"/>
</dbReference>